<evidence type="ECO:0000313" key="5">
    <source>
        <dbReference type="Proteomes" id="UP000215914"/>
    </source>
</evidence>
<reference evidence="3" key="2">
    <citation type="submission" date="2017-02" db="EMBL/GenBank/DDBJ databases">
        <title>Sunflower complete genome.</title>
        <authorList>
            <person name="Langlade N."/>
            <person name="Munos S."/>
        </authorList>
    </citation>
    <scope>NUCLEOTIDE SEQUENCE [LARGE SCALE GENOMIC DNA]</scope>
    <source>
        <tissue evidence="3">Leaves</tissue>
    </source>
</reference>
<gene>
    <name evidence="4" type="ORF">HannXRQ_Chr02g0051321</name>
    <name evidence="3" type="ORF">HannXRQ_Chr17g0561281</name>
    <name evidence="2" type="ORF">HanXRQr2_Chr02g0055311</name>
</gene>
<dbReference type="Gramene" id="mRNA:HanXRQr2_Chr02g0055311">
    <property type="protein sequence ID" value="mRNA:HanXRQr2_Chr02g0055311"/>
    <property type="gene ID" value="HanXRQr2_Chr02g0055311"/>
</dbReference>
<sequence>MKSMKKTYLRGWSSCLRVTSSLERKEQIERPRRNNAFKEKTRKGRKRKPKMQS</sequence>
<evidence type="ECO:0000313" key="2">
    <source>
        <dbReference type="EMBL" id="KAF5817629.1"/>
    </source>
</evidence>
<organism evidence="3 5">
    <name type="scientific">Helianthus annuus</name>
    <name type="common">Common sunflower</name>
    <dbReference type="NCBI Taxonomy" id="4232"/>
    <lineage>
        <taxon>Eukaryota</taxon>
        <taxon>Viridiplantae</taxon>
        <taxon>Streptophyta</taxon>
        <taxon>Embryophyta</taxon>
        <taxon>Tracheophyta</taxon>
        <taxon>Spermatophyta</taxon>
        <taxon>Magnoliopsida</taxon>
        <taxon>eudicotyledons</taxon>
        <taxon>Gunneridae</taxon>
        <taxon>Pentapetalae</taxon>
        <taxon>asterids</taxon>
        <taxon>campanulids</taxon>
        <taxon>Asterales</taxon>
        <taxon>Asteraceae</taxon>
        <taxon>Asteroideae</taxon>
        <taxon>Heliantheae alliance</taxon>
        <taxon>Heliantheae</taxon>
        <taxon>Helianthus</taxon>
    </lineage>
</organism>
<name>A0A251RT32_HELAN</name>
<keyword evidence="5" id="KW-1185">Reference proteome</keyword>
<dbReference type="EMBL" id="MNCJ02000317">
    <property type="protein sequence ID" value="KAF5817629.1"/>
    <property type="molecule type" value="Genomic_DNA"/>
</dbReference>
<feature type="region of interest" description="Disordered" evidence="1">
    <location>
        <begin position="23"/>
        <end position="53"/>
    </location>
</feature>
<reference evidence="2 5" key="1">
    <citation type="journal article" date="2017" name="Nature">
        <title>The sunflower genome provides insights into oil metabolism, flowering and Asterid evolution.</title>
        <authorList>
            <person name="Badouin H."/>
            <person name="Gouzy J."/>
            <person name="Grassa C.J."/>
            <person name="Murat F."/>
            <person name="Staton S.E."/>
            <person name="Cottret L."/>
            <person name="Lelandais-Briere C."/>
            <person name="Owens G.L."/>
            <person name="Carrere S."/>
            <person name="Mayjonade B."/>
            <person name="Legrand L."/>
            <person name="Gill N."/>
            <person name="Kane N.C."/>
            <person name="Bowers J.E."/>
            <person name="Hubner S."/>
            <person name="Bellec A."/>
            <person name="Berard A."/>
            <person name="Berges H."/>
            <person name="Blanchet N."/>
            <person name="Boniface M.C."/>
            <person name="Brunel D."/>
            <person name="Catrice O."/>
            <person name="Chaidir N."/>
            <person name="Claudel C."/>
            <person name="Donnadieu C."/>
            <person name="Faraut T."/>
            <person name="Fievet G."/>
            <person name="Helmstetter N."/>
            <person name="King M."/>
            <person name="Knapp S.J."/>
            <person name="Lai Z."/>
            <person name="Le Paslier M.C."/>
            <person name="Lippi Y."/>
            <person name="Lorenzon L."/>
            <person name="Mandel J.R."/>
            <person name="Marage G."/>
            <person name="Marchand G."/>
            <person name="Marquand E."/>
            <person name="Bret-Mestries E."/>
            <person name="Morien E."/>
            <person name="Nambeesan S."/>
            <person name="Nguyen T."/>
            <person name="Pegot-Espagnet P."/>
            <person name="Pouilly N."/>
            <person name="Raftis F."/>
            <person name="Sallet E."/>
            <person name="Schiex T."/>
            <person name="Thomas J."/>
            <person name="Vandecasteele C."/>
            <person name="Vares D."/>
            <person name="Vear F."/>
            <person name="Vautrin S."/>
            <person name="Crespi M."/>
            <person name="Mangin B."/>
            <person name="Burke J.M."/>
            <person name="Salse J."/>
            <person name="Munos S."/>
            <person name="Vincourt P."/>
            <person name="Rieseberg L.H."/>
            <person name="Langlade N.B."/>
        </authorList>
    </citation>
    <scope>NUCLEOTIDE SEQUENCE [LARGE SCALE GENOMIC DNA]</scope>
    <source>
        <strain evidence="5">cv. SF193</strain>
        <tissue evidence="2">Leaves</tissue>
    </source>
</reference>
<reference evidence="2" key="3">
    <citation type="submission" date="2020-06" db="EMBL/GenBank/DDBJ databases">
        <title>Helianthus annuus Genome sequencing and assembly Release 2.</title>
        <authorList>
            <person name="Gouzy J."/>
            <person name="Langlade N."/>
            <person name="Munos S."/>
        </authorList>
    </citation>
    <scope>NUCLEOTIDE SEQUENCE</scope>
    <source>
        <tissue evidence="2">Leaves</tissue>
    </source>
</reference>
<dbReference type="AlphaFoldDB" id="A0A251RT32"/>
<proteinExistence type="predicted"/>
<protein>
    <submittedName>
        <fullName evidence="3">Uncharacterized protein</fullName>
    </submittedName>
</protein>
<feature type="compositionally biased region" description="Basic and acidic residues" evidence="1">
    <location>
        <begin position="23"/>
        <end position="39"/>
    </location>
</feature>
<dbReference type="EMBL" id="CM007891">
    <property type="protein sequence ID" value="OTG34937.1"/>
    <property type="molecule type" value="Genomic_DNA"/>
</dbReference>
<dbReference type="EMBL" id="CM007906">
    <property type="protein sequence ID" value="OTF87391.1"/>
    <property type="molecule type" value="Genomic_DNA"/>
</dbReference>
<feature type="compositionally biased region" description="Basic residues" evidence="1">
    <location>
        <begin position="40"/>
        <end position="53"/>
    </location>
</feature>
<dbReference type="Proteomes" id="UP000215914">
    <property type="component" value="Chromosome 17"/>
</dbReference>
<dbReference type="Proteomes" id="UP000215914">
    <property type="component" value="Chromosome 2"/>
</dbReference>
<evidence type="ECO:0000256" key="1">
    <source>
        <dbReference type="SAM" id="MobiDB-lite"/>
    </source>
</evidence>
<accession>A0A251RT32</accession>
<evidence type="ECO:0000313" key="3">
    <source>
        <dbReference type="EMBL" id="OTF87391.1"/>
    </source>
</evidence>
<evidence type="ECO:0000313" key="4">
    <source>
        <dbReference type="EMBL" id="OTG34937.1"/>
    </source>
</evidence>